<evidence type="ECO:0000313" key="2">
    <source>
        <dbReference type="Proteomes" id="UP000223976"/>
    </source>
</evidence>
<reference evidence="1 2" key="1">
    <citation type="submission" date="2016-02" db="EMBL/GenBank/DDBJ databases">
        <title>Complete genome sequence of a polyvalent bacteriophage, SEGD1, simultaneously inhibiting both Salmonella enterica and Escherichia coli O157:H7.</title>
        <authorList>
            <person name="Fan J."/>
            <person name="Ma J."/>
        </authorList>
    </citation>
    <scope>NUCLEOTIDE SEQUENCE [LARGE SCALE GENOMIC DNA]</scope>
</reference>
<organism evidence="1 2">
    <name type="scientific">Enterobacteria phage SEGD1</name>
    <dbReference type="NCBI Taxonomy" id="1805456"/>
    <lineage>
        <taxon>Viruses</taxon>
        <taxon>Duplodnaviria</taxon>
        <taxon>Heunggongvirae</taxon>
        <taxon>Uroviricota</taxon>
        <taxon>Caudoviricetes</taxon>
        <taxon>Chimalliviridae</taxon>
        <taxon>Seoulvirus</taxon>
        <taxon>Seoulvirus SPN3US</taxon>
    </lineage>
</organism>
<protein>
    <submittedName>
        <fullName evidence="1">Uncharacterized protein</fullName>
    </submittedName>
</protein>
<sequence length="127" mass="13938">MRGFMGIIVAVFFTASASATTSVEDLLPGTPYQYNPPSFEVCTGDDGRCEEVSRHDEYILVHAKGEETCPAGYYFLLNSKAQEIVPVETITCDPTLRASLAYNTKTKQRLLVIEQQGVVRGSVALDQ</sequence>
<proteinExistence type="predicted"/>
<evidence type="ECO:0000313" key="1">
    <source>
        <dbReference type="EMBL" id="AMR59834.1"/>
    </source>
</evidence>
<name>A0A142IIP6_9CAUD</name>
<gene>
    <name evidence="1" type="ORF">SEGD1_187</name>
</gene>
<dbReference type="Proteomes" id="UP000223976">
    <property type="component" value="Segment"/>
</dbReference>
<accession>A0A142IIP6</accession>
<dbReference type="EMBL" id="KU726251">
    <property type="protein sequence ID" value="AMR59834.1"/>
    <property type="molecule type" value="Genomic_DNA"/>
</dbReference>